<dbReference type="Gene3D" id="3.40.50.300">
    <property type="entry name" value="P-loop containing nucleotide triphosphate hydrolases"/>
    <property type="match status" value="1"/>
</dbReference>
<dbReference type="PROSITE" id="PS51715">
    <property type="entry name" value="G_GB1_RHD3"/>
    <property type="match status" value="1"/>
</dbReference>
<dbReference type="SUPFAM" id="SSF52540">
    <property type="entry name" value="P-loop containing nucleoside triphosphate hydrolases"/>
    <property type="match status" value="1"/>
</dbReference>
<protein>
    <recommendedName>
        <fullName evidence="13">GB1/RHD3-type G domain-containing protein</fullName>
    </recommendedName>
</protein>
<dbReference type="Pfam" id="PF02841">
    <property type="entry name" value="GBP_C"/>
    <property type="match status" value="1"/>
</dbReference>
<evidence type="ECO:0000313" key="15">
    <source>
        <dbReference type="Proteomes" id="UP000324832"/>
    </source>
</evidence>
<dbReference type="Gene3D" id="1.20.58.420">
    <property type="entry name" value="AHSP"/>
    <property type="match status" value="1"/>
</dbReference>
<evidence type="ECO:0000256" key="4">
    <source>
        <dbReference type="ARBA" id="ARBA00022801"/>
    </source>
</evidence>
<dbReference type="EMBL" id="FZQP02005366">
    <property type="protein sequence ID" value="VVD01466.1"/>
    <property type="molecule type" value="Genomic_DNA"/>
</dbReference>
<evidence type="ECO:0000259" key="13">
    <source>
        <dbReference type="PROSITE" id="PS51715"/>
    </source>
</evidence>
<dbReference type="GO" id="GO:0005525">
    <property type="term" value="F:GTP binding"/>
    <property type="evidence" value="ECO:0007669"/>
    <property type="project" value="UniProtKB-KW"/>
</dbReference>
<comment type="subcellular location">
    <subcellularLocation>
        <location evidence="1">Endoplasmic reticulum membrane</location>
        <topology evidence="1">Multi-pass membrane protein</topology>
    </subcellularLocation>
</comment>
<feature type="transmembrane region" description="Helical" evidence="12">
    <location>
        <begin position="424"/>
        <end position="444"/>
    </location>
</feature>
<evidence type="ECO:0000256" key="3">
    <source>
        <dbReference type="ARBA" id="ARBA00022741"/>
    </source>
</evidence>
<evidence type="ECO:0000256" key="10">
    <source>
        <dbReference type="ARBA" id="ARBA00049117"/>
    </source>
</evidence>
<keyword evidence="15" id="KW-1185">Reference proteome</keyword>
<evidence type="ECO:0000256" key="7">
    <source>
        <dbReference type="ARBA" id="ARBA00022989"/>
    </source>
</evidence>
<keyword evidence="5" id="KW-0256">Endoplasmic reticulum</keyword>
<dbReference type="InterPro" id="IPR036543">
    <property type="entry name" value="Guanylate-bd_C_sf"/>
</dbReference>
<accession>A0A5E4QSW3</accession>
<organism evidence="14 15">
    <name type="scientific">Leptidea sinapis</name>
    <dbReference type="NCBI Taxonomy" id="189913"/>
    <lineage>
        <taxon>Eukaryota</taxon>
        <taxon>Metazoa</taxon>
        <taxon>Ecdysozoa</taxon>
        <taxon>Arthropoda</taxon>
        <taxon>Hexapoda</taxon>
        <taxon>Insecta</taxon>
        <taxon>Pterygota</taxon>
        <taxon>Neoptera</taxon>
        <taxon>Endopterygota</taxon>
        <taxon>Lepidoptera</taxon>
        <taxon>Glossata</taxon>
        <taxon>Ditrysia</taxon>
        <taxon>Papilionoidea</taxon>
        <taxon>Pieridae</taxon>
        <taxon>Dismorphiinae</taxon>
        <taxon>Leptidea</taxon>
    </lineage>
</organism>
<keyword evidence="9 12" id="KW-0472">Membrane</keyword>
<dbReference type="CDD" id="cd01851">
    <property type="entry name" value="GBP"/>
    <property type="match status" value="1"/>
</dbReference>
<keyword evidence="6" id="KW-0460">Magnesium</keyword>
<dbReference type="Pfam" id="PF02263">
    <property type="entry name" value="GBP"/>
    <property type="match status" value="1"/>
</dbReference>
<dbReference type="GO" id="GO:0003924">
    <property type="term" value="F:GTPase activity"/>
    <property type="evidence" value="ECO:0007669"/>
    <property type="project" value="InterPro"/>
</dbReference>
<comment type="similarity">
    <text evidence="11">Belongs to the TRAFAC class dynamin-like GTPase superfamily. GB1/RHD3 GTPase family.</text>
</comment>
<evidence type="ECO:0000313" key="14">
    <source>
        <dbReference type="EMBL" id="VVD01466.1"/>
    </source>
</evidence>
<dbReference type="Proteomes" id="UP000324832">
    <property type="component" value="Unassembled WGS sequence"/>
</dbReference>
<dbReference type="PANTHER" id="PTHR10751">
    <property type="entry name" value="GUANYLATE BINDING PROTEIN"/>
    <property type="match status" value="1"/>
</dbReference>
<dbReference type="SUPFAM" id="SSF48340">
    <property type="entry name" value="Interferon-induced guanylate-binding protein 1 (GBP1), C-terminal domain"/>
    <property type="match status" value="1"/>
</dbReference>
<dbReference type="FunFam" id="1.20.58.420:FF:000001">
    <property type="entry name" value="Atlastin-1 isoform 1"/>
    <property type="match status" value="1"/>
</dbReference>
<evidence type="ECO:0000256" key="1">
    <source>
        <dbReference type="ARBA" id="ARBA00004477"/>
    </source>
</evidence>
<evidence type="ECO:0000256" key="9">
    <source>
        <dbReference type="ARBA" id="ARBA00023136"/>
    </source>
</evidence>
<keyword evidence="4" id="KW-0378">Hydrolase</keyword>
<feature type="domain" description="GB1/RHD3-type G" evidence="13">
    <location>
        <begin position="11"/>
        <end position="260"/>
    </location>
</feature>
<reference evidence="14 15" key="1">
    <citation type="submission" date="2017-07" db="EMBL/GenBank/DDBJ databases">
        <authorList>
            <person name="Talla V."/>
            <person name="Backstrom N."/>
        </authorList>
    </citation>
    <scope>NUCLEOTIDE SEQUENCE [LARGE SCALE GENOMIC DNA]</scope>
</reference>
<dbReference type="AlphaFoldDB" id="A0A5E4QSW3"/>
<evidence type="ECO:0000256" key="8">
    <source>
        <dbReference type="ARBA" id="ARBA00023134"/>
    </source>
</evidence>
<proteinExistence type="inferred from homology"/>
<dbReference type="InterPro" id="IPR003191">
    <property type="entry name" value="Guanylate-bd/ATL_C"/>
</dbReference>
<evidence type="ECO:0000256" key="6">
    <source>
        <dbReference type="ARBA" id="ARBA00022842"/>
    </source>
</evidence>
<dbReference type="InterPro" id="IPR027417">
    <property type="entry name" value="P-loop_NTPase"/>
</dbReference>
<evidence type="ECO:0000256" key="12">
    <source>
        <dbReference type="SAM" id="Phobius"/>
    </source>
</evidence>
<feature type="transmembrane region" description="Helical" evidence="12">
    <location>
        <begin position="392"/>
        <end position="412"/>
    </location>
</feature>
<gene>
    <name evidence="14" type="ORF">LSINAPIS_LOCUS11885</name>
</gene>
<comment type="catalytic activity">
    <reaction evidence="10">
        <text>GTP + H2O = GDP + phosphate + H(+)</text>
        <dbReference type="Rhea" id="RHEA:19669"/>
        <dbReference type="ChEBI" id="CHEBI:15377"/>
        <dbReference type="ChEBI" id="CHEBI:15378"/>
        <dbReference type="ChEBI" id="CHEBI:37565"/>
        <dbReference type="ChEBI" id="CHEBI:43474"/>
        <dbReference type="ChEBI" id="CHEBI:58189"/>
    </reaction>
    <physiologicalReaction direction="left-to-right" evidence="10">
        <dbReference type="Rhea" id="RHEA:19670"/>
    </physiologicalReaction>
</comment>
<dbReference type="InterPro" id="IPR015894">
    <property type="entry name" value="Guanylate-bd_N"/>
</dbReference>
<keyword evidence="7 12" id="KW-1133">Transmembrane helix</keyword>
<evidence type="ECO:0000256" key="2">
    <source>
        <dbReference type="ARBA" id="ARBA00022692"/>
    </source>
</evidence>
<keyword evidence="3" id="KW-0547">Nucleotide-binding</keyword>
<evidence type="ECO:0000256" key="11">
    <source>
        <dbReference type="PROSITE-ProRule" id="PRU01052"/>
    </source>
</evidence>
<feature type="non-terminal residue" evidence="14">
    <location>
        <position position="1"/>
    </location>
</feature>
<dbReference type="GO" id="GO:0005789">
    <property type="term" value="C:endoplasmic reticulum membrane"/>
    <property type="evidence" value="ECO:0007669"/>
    <property type="project" value="UniProtKB-SubCell"/>
</dbReference>
<keyword evidence="8" id="KW-0342">GTP-binding</keyword>
<keyword evidence="2 12" id="KW-0812">Transmembrane</keyword>
<sequence>SQLLLRDDVKDLSVVVVSVAGAFRKGKSFLLDFFLRYLNHEYNVKDSSDWLGSEDEPLRGFSWRGGSERDTTGLLLWSQPFQAILPNGEKVAILLMDTQGTFDDKSTVKDNATVFALSTMLSSVHIYNVSQNIEEDDLQHLQMFTEYGKLAQQTSFGKPFQRLQLLVRDWSFPYEYEFGAHGGKKLLDKRLEIHEGQHEELQSIRRHIAACFEELACFLMPHPGLNVATDPHFNGKLAEISPEFKTSLKELVPMLLAPENLVVKKIAGQKLKAKDLMLYFKAYMNIFNGTELPEPKSILAATAEANNLSAVAEALDVYEFLMEEVAGGTRPYLDPQRLEQEHDRARNKAIHVFQSKKKMGGDELEATYEAKLAKEINEQYEQYRAHNEGKNLFLLAGTPVVLAALVVLGYLLSTLADTCGVQTLVAVGHIISITTLAMLAVWFYSRISGNLREVGMQIDEYSGMIRNYITRQAGGRQITSAISQDTNKKQT</sequence>
<dbReference type="InterPro" id="IPR030386">
    <property type="entry name" value="G_GB1_RHD3_dom"/>
</dbReference>
<evidence type="ECO:0000256" key="5">
    <source>
        <dbReference type="ARBA" id="ARBA00022824"/>
    </source>
</evidence>
<name>A0A5E4QSW3_9NEOP</name>